<comment type="caution">
    <text evidence="1">The sequence shown here is derived from an EMBL/GenBank/DDBJ whole genome shotgun (WGS) entry which is preliminary data.</text>
</comment>
<proteinExistence type="predicted"/>
<feature type="non-terminal residue" evidence="1">
    <location>
        <position position="1"/>
    </location>
</feature>
<accession>X0XLI5</accession>
<sequence length="170" mass="19081">GLVCPHYGSLVADSRLTDPNKPRHRSDICLKIVPLNGFGAFAWSGSLDALPSVYRSIIRRAARKRGAPEWLLDSRAVRTTLERASVPLGRTQADQRVQMLILGRFRGGVRVNPRRLDERVGMVLVETAPFKHQVIDYGMAVLGAGQTVEEELFKEDLFGAWLHEGFRDRM</sequence>
<evidence type="ECO:0000313" key="1">
    <source>
        <dbReference type="EMBL" id="GAG44029.1"/>
    </source>
</evidence>
<dbReference type="EMBL" id="BARS01056597">
    <property type="protein sequence ID" value="GAG44029.1"/>
    <property type="molecule type" value="Genomic_DNA"/>
</dbReference>
<reference evidence="1" key="1">
    <citation type="journal article" date="2014" name="Front. Microbiol.">
        <title>High frequency of phylogenetically diverse reductive dehalogenase-homologous genes in deep subseafloor sedimentary metagenomes.</title>
        <authorList>
            <person name="Kawai M."/>
            <person name="Futagami T."/>
            <person name="Toyoda A."/>
            <person name="Takaki Y."/>
            <person name="Nishi S."/>
            <person name="Hori S."/>
            <person name="Arai W."/>
            <person name="Tsubouchi T."/>
            <person name="Morono Y."/>
            <person name="Uchiyama I."/>
            <person name="Ito T."/>
            <person name="Fujiyama A."/>
            <person name="Inagaki F."/>
            <person name="Takami H."/>
        </authorList>
    </citation>
    <scope>NUCLEOTIDE SEQUENCE</scope>
    <source>
        <strain evidence="1">Expedition CK06-06</strain>
    </source>
</reference>
<organism evidence="1">
    <name type="scientific">marine sediment metagenome</name>
    <dbReference type="NCBI Taxonomy" id="412755"/>
    <lineage>
        <taxon>unclassified sequences</taxon>
        <taxon>metagenomes</taxon>
        <taxon>ecological metagenomes</taxon>
    </lineage>
</organism>
<protein>
    <submittedName>
        <fullName evidence="1">Uncharacterized protein</fullName>
    </submittedName>
</protein>
<dbReference type="AlphaFoldDB" id="X0XLI5"/>
<gene>
    <name evidence="1" type="ORF">S01H1_83290</name>
</gene>
<feature type="non-terminal residue" evidence="1">
    <location>
        <position position="170"/>
    </location>
</feature>
<name>X0XLI5_9ZZZZ</name>